<feature type="chain" id="PRO_5041390120" description="REJ domain-containing protein" evidence="2">
    <location>
        <begin position="23"/>
        <end position="264"/>
    </location>
</feature>
<feature type="compositionally biased region" description="Gly residues" evidence="1">
    <location>
        <begin position="47"/>
        <end position="72"/>
    </location>
</feature>
<evidence type="ECO:0000256" key="1">
    <source>
        <dbReference type="SAM" id="MobiDB-lite"/>
    </source>
</evidence>
<feature type="compositionally biased region" description="Pro residues" evidence="1">
    <location>
        <begin position="139"/>
        <end position="161"/>
    </location>
</feature>
<comment type="caution">
    <text evidence="3">The sequence shown here is derived from an EMBL/GenBank/DDBJ whole genome shotgun (WGS) entry which is preliminary data.</text>
</comment>
<dbReference type="AlphaFoldDB" id="A0AA38SA47"/>
<keyword evidence="2" id="KW-0732">Signal</keyword>
<proteinExistence type="predicted"/>
<evidence type="ECO:0000313" key="4">
    <source>
        <dbReference type="Proteomes" id="UP001174691"/>
    </source>
</evidence>
<name>A0AA38SA47_9PEZI</name>
<sequence length="264" mass="26826">MRLQLPTSLLLAISICSHLSCSLPIGEQQADAPAILAPRYSVVPIDGGSGGGDGSGGDGSASGGAGNGGSGGSPPVTVVQTVTLPPATTSSPPETQRVTDTIVLTASPAVVTQTAILTVDIDQPWETKTETSVIYITPSSPPSSSPSPPVSSPMPTTPSPPISTSTQGVTTSTSWQPVSVSWQTASSSSTKTSDAVSTTFSSILQTPALEEPATMPSGSPTLIPTTTEPLPTTLSSSSSTFDDGVWHTTYPAWNGTMIRRYARP</sequence>
<protein>
    <recommendedName>
        <fullName evidence="5">REJ domain-containing protein</fullName>
    </recommendedName>
</protein>
<feature type="region of interest" description="Disordered" evidence="1">
    <location>
        <begin position="46"/>
        <end position="79"/>
    </location>
</feature>
<evidence type="ECO:0000256" key="2">
    <source>
        <dbReference type="SAM" id="SignalP"/>
    </source>
</evidence>
<dbReference type="EMBL" id="JANBVN010000029">
    <property type="protein sequence ID" value="KAJ9160951.1"/>
    <property type="molecule type" value="Genomic_DNA"/>
</dbReference>
<feature type="signal peptide" evidence="2">
    <location>
        <begin position="1"/>
        <end position="22"/>
    </location>
</feature>
<organism evidence="3 4">
    <name type="scientific">Coniochaeta hoffmannii</name>
    <dbReference type="NCBI Taxonomy" id="91930"/>
    <lineage>
        <taxon>Eukaryota</taxon>
        <taxon>Fungi</taxon>
        <taxon>Dikarya</taxon>
        <taxon>Ascomycota</taxon>
        <taxon>Pezizomycotina</taxon>
        <taxon>Sordariomycetes</taxon>
        <taxon>Sordariomycetidae</taxon>
        <taxon>Coniochaetales</taxon>
        <taxon>Coniochaetaceae</taxon>
        <taxon>Coniochaeta</taxon>
    </lineage>
</organism>
<reference evidence="3" key="1">
    <citation type="submission" date="2022-07" db="EMBL/GenBank/DDBJ databases">
        <title>Fungi with potential for degradation of polypropylene.</title>
        <authorList>
            <person name="Gostincar C."/>
        </authorList>
    </citation>
    <scope>NUCLEOTIDE SEQUENCE</scope>
    <source>
        <strain evidence="3">EXF-13287</strain>
    </source>
</reference>
<dbReference type="Proteomes" id="UP001174691">
    <property type="component" value="Unassembled WGS sequence"/>
</dbReference>
<keyword evidence="4" id="KW-1185">Reference proteome</keyword>
<accession>A0AA38SA47</accession>
<gene>
    <name evidence="3" type="ORF">NKR19_g2745</name>
</gene>
<feature type="compositionally biased region" description="Low complexity" evidence="1">
    <location>
        <begin position="162"/>
        <end position="175"/>
    </location>
</feature>
<feature type="region of interest" description="Disordered" evidence="1">
    <location>
        <begin position="135"/>
        <end position="175"/>
    </location>
</feature>
<evidence type="ECO:0000313" key="3">
    <source>
        <dbReference type="EMBL" id="KAJ9160951.1"/>
    </source>
</evidence>
<evidence type="ECO:0008006" key="5">
    <source>
        <dbReference type="Google" id="ProtNLM"/>
    </source>
</evidence>